<feature type="region of interest" description="Disordered" evidence="1">
    <location>
        <begin position="45"/>
        <end position="68"/>
    </location>
</feature>
<feature type="region of interest" description="Disordered" evidence="1">
    <location>
        <begin position="1"/>
        <end position="24"/>
    </location>
</feature>
<feature type="compositionally biased region" description="Polar residues" evidence="1">
    <location>
        <begin position="325"/>
        <end position="341"/>
    </location>
</feature>
<feature type="compositionally biased region" description="Polar residues" evidence="1">
    <location>
        <begin position="546"/>
        <end position="561"/>
    </location>
</feature>
<dbReference type="EMBL" id="KV442124">
    <property type="protein sequence ID" value="OAQ23270.1"/>
    <property type="molecule type" value="Genomic_DNA"/>
</dbReference>
<dbReference type="Proteomes" id="UP000078512">
    <property type="component" value="Unassembled WGS sequence"/>
</dbReference>
<feature type="region of interest" description="Disordered" evidence="1">
    <location>
        <begin position="325"/>
        <end position="377"/>
    </location>
</feature>
<feature type="compositionally biased region" description="Low complexity" evidence="1">
    <location>
        <begin position="11"/>
        <end position="24"/>
    </location>
</feature>
<protein>
    <submittedName>
        <fullName evidence="2">Uncharacterized protein</fullName>
    </submittedName>
</protein>
<dbReference type="OrthoDB" id="2448162at2759"/>
<keyword evidence="3" id="KW-1185">Reference proteome</keyword>
<reference evidence="2 3" key="1">
    <citation type="submission" date="2016-05" db="EMBL/GenBank/DDBJ databases">
        <title>Genome sequencing reveals origins of a unique bacterial endosymbiosis in the earliest lineages of terrestrial Fungi.</title>
        <authorList>
            <consortium name="DOE Joint Genome Institute"/>
            <person name="Uehling J."/>
            <person name="Gryganskyi A."/>
            <person name="Hameed K."/>
            <person name="Tschaplinski T."/>
            <person name="Misztal P."/>
            <person name="Wu S."/>
            <person name="Desiro A."/>
            <person name="Vande Pol N."/>
            <person name="Du Z.-Y."/>
            <person name="Zienkiewicz A."/>
            <person name="Zienkiewicz K."/>
            <person name="Morin E."/>
            <person name="Tisserant E."/>
            <person name="Splivallo R."/>
            <person name="Hainaut M."/>
            <person name="Henrissat B."/>
            <person name="Ohm R."/>
            <person name="Kuo A."/>
            <person name="Yan J."/>
            <person name="Lipzen A."/>
            <person name="Nolan M."/>
            <person name="Labutti K."/>
            <person name="Barry K."/>
            <person name="Goldstein A."/>
            <person name="Labbe J."/>
            <person name="Schadt C."/>
            <person name="Tuskan G."/>
            <person name="Grigoriev I."/>
            <person name="Martin F."/>
            <person name="Vilgalys R."/>
            <person name="Bonito G."/>
        </authorList>
    </citation>
    <scope>NUCLEOTIDE SEQUENCE [LARGE SCALE GENOMIC DNA]</scope>
    <source>
        <strain evidence="2 3">AG-77</strain>
    </source>
</reference>
<feature type="region of interest" description="Disordered" evidence="1">
    <location>
        <begin position="546"/>
        <end position="570"/>
    </location>
</feature>
<feature type="compositionally biased region" description="Basic and acidic residues" evidence="1">
    <location>
        <begin position="357"/>
        <end position="371"/>
    </location>
</feature>
<sequence length="570" mass="63267">MASLLFQGGKTTSSSSSSSSSSSTAAANPFQALAHFYEQELSDLHIDSGLKQQQQQQHPALEKPKSTSRLFPSFYTRKDIAPPSTSHHHDYMDFSQASSTQWSFIPRPHLHITSPATGGEGQADIAEYLKQRQDYYTREARLRSLDRHDGLGPIVDFSELHSHDHLEHYHHHPHIASSRLEDQHSDSAFEQSQHSHRMGLRGSSQLEQVWMDLGSDSILVHSSTDINWSRSMESAWNKLSERTTTSPGSTLSPGARPVTLPVPASASNFRQAAASLHSPWPMAAWAIEAEAALMEVETIHYQHAATANCDARVRQATEMYRQQELQTTTTGPRNFTWSQEFSHADSPTEAAVSNSGDIREEAEPGRQERSSMRRGSVVKTCGFMLESKNHRDASDPTFLDHEVPNSKATNSQFQADDYAAISTSPPPPGLLPLEQISAPYPSFDNGSIHSHSVSMPHMEDISATVKERPGQVFNDDLFEGDMLQAWMETLAQEKQEADERVLEVRHVVEEEIAIKKPVDEDSKDQLVLEVALRRLNILMHQLGRTQKSLGSPSGSADTGSKSKLPPMLPA</sequence>
<evidence type="ECO:0000313" key="3">
    <source>
        <dbReference type="Proteomes" id="UP000078512"/>
    </source>
</evidence>
<dbReference type="AlphaFoldDB" id="A0A197JDS1"/>
<gene>
    <name evidence="2" type="ORF">K457DRAFT_142812</name>
</gene>
<evidence type="ECO:0000313" key="2">
    <source>
        <dbReference type="EMBL" id="OAQ23270.1"/>
    </source>
</evidence>
<evidence type="ECO:0000256" key="1">
    <source>
        <dbReference type="SAM" id="MobiDB-lite"/>
    </source>
</evidence>
<proteinExistence type="predicted"/>
<accession>A0A197JDS1</accession>
<organism evidence="2 3">
    <name type="scientific">Linnemannia elongata AG-77</name>
    <dbReference type="NCBI Taxonomy" id="1314771"/>
    <lineage>
        <taxon>Eukaryota</taxon>
        <taxon>Fungi</taxon>
        <taxon>Fungi incertae sedis</taxon>
        <taxon>Mucoromycota</taxon>
        <taxon>Mortierellomycotina</taxon>
        <taxon>Mortierellomycetes</taxon>
        <taxon>Mortierellales</taxon>
        <taxon>Mortierellaceae</taxon>
        <taxon>Linnemannia</taxon>
    </lineage>
</organism>
<name>A0A197JDS1_9FUNG</name>